<dbReference type="EMBL" id="JABEPQ010000002">
    <property type="protein sequence ID" value="NNM46912.1"/>
    <property type="molecule type" value="Genomic_DNA"/>
</dbReference>
<accession>A0A849HI71</accession>
<dbReference type="GO" id="GO:0005976">
    <property type="term" value="P:polysaccharide metabolic process"/>
    <property type="evidence" value="ECO:0007669"/>
    <property type="project" value="InterPro"/>
</dbReference>
<dbReference type="InterPro" id="IPR011051">
    <property type="entry name" value="RmlC_Cupin_sf"/>
</dbReference>
<dbReference type="InterPro" id="IPR014710">
    <property type="entry name" value="RmlC-like_jellyroll"/>
</dbReference>
<organism evidence="2 3">
    <name type="scientific">Knoellia koreensis</name>
    <dbReference type="NCBI Taxonomy" id="2730921"/>
    <lineage>
        <taxon>Bacteria</taxon>
        <taxon>Bacillati</taxon>
        <taxon>Actinomycetota</taxon>
        <taxon>Actinomycetes</taxon>
        <taxon>Micrococcales</taxon>
        <taxon>Intrasporangiaceae</taxon>
        <taxon>Knoellia</taxon>
    </lineage>
</organism>
<gene>
    <name evidence="2" type="ORF">HJG52_12955</name>
</gene>
<dbReference type="GO" id="GO:0016853">
    <property type="term" value="F:isomerase activity"/>
    <property type="evidence" value="ECO:0007669"/>
    <property type="project" value="UniProtKB-KW"/>
</dbReference>
<dbReference type="AlphaFoldDB" id="A0A849HI71"/>
<dbReference type="Proteomes" id="UP000588586">
    <property type="component" value="Unassembled WGS sequence"/>
</dbReference>
<keyword evidence="3" id="KW-1185">Reference proteome</keyword>
<feature type="domain" description="Mannose-6-phosphate isomerase type II C-terminal" evidence="1">
    <location>
        <begin position="21"/>
        <end position="125"/>
    </location>
</feature>
<dbReference type="GO" id="GO:0009298">
    <property type="term" value="P:GDP-mannose biosynthetic process"/>
    <property type="evidence" value="ECO:0007669"/>
    <property type="project" value="TreeGrafter"/>
</dbReference>
<evidence type="ECO:0000313" key="3">
    <source>
        <dbReference type="Proteomes" id="UP000588586"/>
    </source>
</evidence>
<dbReference type="Gene3D" id="2.60.120.10">
    <property type="entry name" value="Jelly Rolls"/>
    <property type="match status" value="1"/>
</dbReference>
<comment type="caution">
    <text evidence="2">The sequence shown here is derived from an EMBL/GenBank/DDBJ whole genome shotgun (WGS) entry which is preliminary data.</text>
</comment>
<dbReference type="PANTHER" id="PTHR46390:SF1">
    <property type="entry name" value="MANNOSE-1-PHOSPHATE GUANYLYLTRANSFERASE"/>
    <property type="match status" value="1"/>
</dbReference>
<proteinExistence type="predicted"/>
<dbReference type="GO" id="GO:0004475">
    <property type="term" value="F:mannose-1-phosphate guanylyltransferase (GTP) activity"/>
    <property type="evidence" value="ECO:0007669"/>
    <property type="project" value="TreeGrafter"/>
</dbReference>
<reference evidence="2 3" key="1">
    <citation type="submission" date="2020-04" db="EMBL/GenBank/DDBJ databases">
        <title>Knoellia sp. isolate from air conditioner.</title>
        <authorList>
            <person name="Chea S."/>
            <person name="Kim D.-U."/>
        </authorList>
    </citation>
    <scope>NUCLEOTIDE SEQUENCE [LARGE SCALE GENOMIC DNA]</scope>
    <source>
        <strain evidence="2 3">DB2414S</strain>
    </source>
</reference>
<name>A0A849HI71_9MICO</name>
<dbReference type="RefSeq" id="WP_171243949.1">
    <property type="nucleotide sequence ID" value="NZ_JABEPQ010000002.1"/>
</dbReference>
<protein>
    <submittedName>
        <fullName evidence="2">Phosphomannose isomerase type II C-terminal cupin domain</fullName>
    </submittedName>
</protein>
<dbReference type="Pfam" id="PF01050">
    <property type="entry name" value="MannoseP_isomer"/>
    <property type="match status" value="1"/>
</dbReference>
<dbReference type="SUPFAM" id="SSF51182">
    <property type="entry name" value="RmlC-like cupins"/>
    <property type="match status" value="1"/>
</dbReference>
<sequence>MPDQQTDQLEQLADPRDGIFRVERPWGNFQQFVSNERVTVKIITVEPGHRLSLQTHDHRGEFWQVLDVPIEVTVGDRTWSAEPGESVWVPVGAVHRMANKGDQPGRLLEVAFGEFDEADIVRLEDDYAR</sequence>
<dbReference type="PANTHER" id="PTHR46390">
    <property type="entry name" value="MANNOSE-1-PHOSPHATE GUANYLYLTRANSFERASE"/>
    <property type="match status" value="1"/>
</dbReference>
<dbReference type="InterPro" id="IPR001538">
    <property type="entry name" value="Man6P_isomerase-2_C"/>
</dbReference>
<dbReference type="InterPro" id="IPR051161">
    <property type="entry name" value="Mannose-6P_isomerase_type2"/>
</dbReference>
<keyword evidence="2" id="KW-0413">Isomerase</keyword>
<dbReference type="CDD" id="cd02213">
    <property type="entry name" value="cupin_PMI_typeII_C"/>
    <property type="match status" value="1"/>
</dbReference>
<evidence type="ECO:0000259" key="1">
    <source>
        <dbReference type="Pfam" id="PF01050"/>
    </source>
</evidence>
<evidence type="ECO:0000313" key="2">
    <source>
        <dbReference type="EMBL" id="NNM46912.1"/>
    </source>
</evidence>